<dbReference type="PANTHER" id="PTHR30093">
    <property type="entry name" value="GENERAL SECRETION PATHWAY PROTEIN G"/>
    <property type="match status" value="1"/>
</dbReference>
<feature type="domain" description="DUF1559" evidence="2">
    <location>
        <begin position="31"/>
        <end position="323"/>
    </location>
</feature>
<evidence type="ECO:0000313" key="4">
    <source>
        <dbReference type="Proteomes" id="UP000214646"/>
    </source>
</evidence>
<keyword evidence="4" id="KW-1185">Reference proteome</keyword>
<sequence>MRTRRAFTLIELLVVIAIIAILIGLLLPAVQKVREAAARASCQNNLKQLGLALHNYQSAQGNLPSVFPATPKPPYVGVVPAYFYSWSVLAQLSPNLEQTAIYNQMNLDEPMFTLPTLNILPDNQFAVQQTVKIFLCPSDKMTPLCGGYGVPIFGPVNYGACIGSGATSGGPPYGSPWDADGIFRAAVNGTFNEITDGLSNTAAFSESTLGDGPTMASGPIPGDPRKVYANVPPPLTPAACAGANLWNQDQQRGYLWATGEIRCASYNHFYTPNPATYDCVANLSVPGQQQYTAVGFKAARSNHTGGVNVLLADGSVRFVANGVQPATWTALATRAGGEVIADPSY</sequence>
<dbReference type="EMBL" id="NIDE01000014">
    <property type="protein sequence ID" value="OWK37751.1"/>
    <property type="molecule type" value="Genomic_DNA"/>
</dbReference>
<reference evidence="4" key="1">
    <citation type="submission" date="2017-06" db="EMBL/GenBank/DDBJ databases">
        <title>Genome analysis of Fimbriiglobus ruber SP5, the first member of the order Planctomycetales with confirmed chitinolytic capability.</title>
        <authorList>
            <person name="Ravin N.V."/>
            <person name="Rakitin A.L."/>
            <person name="Ivanova A.A."/>
            <person name="Beletsky A.V."/>
            <person name="Kulichevskaya I.S."/>
            <person name="Mardanov A.V."/>
            <person name="Dedysh S.N."/>
        </authorList>
    </citation>
    <scope>NUCLEOTIDE SEQUENCE [LARGE SCALE GENOMIC DNA]</scope>
    <source>
        <strain evidence="4">SP5</strain>
    </source>
</reference>
<evidence type="ECO:0000259" key="2">
    <source>
        <dbReference type="Pfam" id="PF07596"/>
    </source>
</evidence>
<accession>A0A225D867</accession>
<dbReference type="InterPro" id="IPR045584">
    <property type="entry name" value="Pilin-like"/>
</dbReference>
<keyword evidence="1" id="KW-1133">Transmembrane helix</keyword>
<dbReference type="NCBIfam" id="TIGR04294">
    <property type="entry name" value="pre_pil_HX9DG"/>
    <property type="match status" value="1"/>
</dbReference>
<proteinExistence type="predicted"/>
<dbReference type="InterPro" id="IPR012902">
    <property type="entry name" value="N_methyl_site"/>
</dbReference>
<dbReference type="PANTHER" id="PTHR30093:SF2">
    <property type="entry name" value="TYPE II SECRETION SYSTEM PROTEIN H"/>
    <property type="match status" value="1"/>
</dbReference>
<dbReference type="InterPro" id="IPR027558">
    <property type="entry name" value="Pre_pil_HX9DG_C"/>
</dbReference>
<evidence type="ECO:0000256" key="1">
    <source>
        <dbReference type="SAM" id="Phobius"/>
    </source>
</evidence>
<dbReference type="NCBIfam" id="TIGR02532">
    <property type="entry name" value="IV_pilin_GFxxxE"/>
    <property type="match status" value="1"/>
</dbReference>
<dbReference type="Pfam" id="PF07596">
    <property type="entry name" value="SBP_bac_10"/>
    <property type="match status" value="1"/>
</dbReference>
<dbReference type="AlphaFoldDB" id="A0A225D867"/>
<name>A0A225D867_9BACT</name>
<keyword evidence="1" id="KW-0812">Transmembrane</keyword>
<dbReference type="Gene3D" id="3.30.700.10">
    <property type="entry name" value="Glycoprotein, Type 4 Pilin"/>
    <property type="match status" value="1"/>
</dbReference>
<dbReference type="SUPFAM" id="SSF54523">
    <property type="entry name" value="Pili subunits"/>
    <property type="match status" value="1"/>
</dbReference>
<keyword evidence="1" id="KW-0472">Membrane</keyword>
<evidence type="ECO:0000313" key="3">
    <source>
        <dbReference type="EMBL" id="OWK37751.1"/>
    </source>
</evidence>
<comment type="caution">
    <text evidence="3">The sequence shown here is derived from an EMBL/GenBank/DDBJ whole genome shotgun (WGS) entry which is preliminary data.</text>
</comment>
<organism evidence="3 4">
    <name type="scientific">Fimbriiglobus ruber</name>
    <dbReference type="NCBI Taxonomy" id="1908690"/>
    <lineage>
        <taxon>Bacteria</taxon>
        <taxon>Pseudomonadati</taxon>
        <taxon>Planctomycetota</taxon>
        <taxon>Planctomycetia</taxon>
        <taxon>Gemmatales</taxon>
        <taxon>Gemmataceae</taxon>
        <taxon>Fimbriiglobus</taxon>
    </lineage>
</organism>
<protein>
    <recommendedName>
        <fullName evidence="2">DUF1559 domain-containing protein</fullName>
    </recommendedName>
</protein>
<dbReference type="RefSeq" id="WP_202974079.1">
    <property type="nucleotide sequence ID" value="NZ_NIDE01000014.1"/>
</dbReference>
<feature type="transmembrane region" description="Helical" evidence="1">
    <location>
        <begin position="12"/>
        <end position="30"/>
    </location>
</feature>
<dbReference type="Pfam" id="PF07963">
    <property type="entry name" value="N_methyl"/>
    <property type="match status" value="1"/>
</dbReference>
<gene>
    <name evidence="3" type="ORF">FRUB_06871</name>
</gene>
<dbReference type="InterPro" id="IPR011453">
    <property type="entry name" value="DUF1559"/>
</dbReference>
<dbReference type="Proteomes" id="UP000214646">
    <property type="component" value="Unassembled WGS sequence"/>
</dbReference>